<keyword evidence="2" id="KW-0548">Nucleotidyltransferase</keyword>
<dbReference type="Pfam" id="PF18697">
    <property type="entry name" value="MLVIN_C"/>
    <property type="match status" value="1"/>
</dbReference>
<dbReference type="PANTHER" id="PTHR41694:SF5">
    <property type="entry name" value="RIBONUCLEASE H"/>
    <property type="match status" value="1"/>
</dbReference>
<dbReference type="GO" id="GO:0004519">
    <property type="term" value="F:endonuclease activity"/>
    <property type="evidence" value="ECO:0007669"/>
    <property type="project" value="UniProtKB-KW"/>
</dbReference>
<dbReference type="InterPro" id="IPR008981">
    <property type="entry name" value="FMuLV_rcpt-bd"/>
</dbReference>
<dbReference type="SUPFAM" id="SSF49830">
    <property type="entry name" value="ENV polyprotein, receptor-binding domain"/>
    <property type="match status" value="1"/>
</dbReference>
<keyword evidence="1" id="KW-0808">Transferase</keyword>
<proteinExistence type="predicted"/>
<dbReference type="InterPro" id="IPR036397">
    <property type="entry name" value="RNaseH_sf"/>
</dbReference>
<evidence type="ECO:0000313" key="9">
    <source>
        <dbReference type="Proteomes" id="UP000054721"/>
    </source>
</evidence>
<evidence type="ECO:0000256" key="4">
    <source>
        <dbReference type="ARBA" id="ARBA00022759"/>
    </source>
</evidence>
<reference evidence="8 9" key="1">
    <citation type="submission" date="2015-05" db="EMBL/GenBank/DDBJ databases">
        <title>Evolution of Trichinella species and genotypes.</title>
        <authorList>
            <person name="Korhonen P.K."/>
            <person name="Edoardo P."/>
            <person name="Giuseppe L.R."/>
            <person name="Gasser R.B."/>
        </authorList>
    </citation>
    <scope>NUCLEOTIDE SEQUENCE [LARGE SCALE GENOMIC DNA]</scope>
    <source>
        <strain evidence="8">ISS10</strain>
    </source>
</reference>
<dbReference type="SUPFAM" id="SSF53098">
    <property type="entry name" value="Ribonuclease H-like"/>
    <property type="match status" value="1"/>
</dbReference>
<evidence type="ECO:0000256" key="1">
    <source>
        <dbReference type="ARBA" id="ARBA00022679"/>
    </source>
</evidence>
<evidence type="ECO:0000313" key="8">
    <source>
        <dbReference type="EMBL" id="KRZ47632.1"/>
    </source>
</evidence>
<evidence type="ECO:0000256" key="6">
    <source>
        <dbReference type="ARBA" id="ARBA00022918"/>
    </source>
</evidence>
<dbReference type="Pfam" id="PF00665">
    <property type="entry name" value="rve"/>
    <property type="match status" value="1"/>
</dbReference>
<dbReference type="GO" id="GO:0003676">
    <property type="term" value="F:nucleic acid binding"/>
    <property type="evidence" value="ECO:0007669"/>
    <property type="project" value="InterPro"/>
</dbReference>
<dbReference type="Gene3D" id="3.90.310.10">
    <property type="entry name" value="ENV polyprotein, receptor-binding domain"/>
    <property type="match status" value="1"/>
</dbReference>
<dbReference type="Gene3D" id="2.30.30.850">
    <property type="match status" value="1"/>
</dbReference>
<dbReference type="InterPro" id="IPR040643">
    <property type="entry name" value="MLVIN_C"/>
</dbReference>
<dbReference type="GO" id="GO:0016787">
    <property type="term" value="F:hydrolase activity"/>
    <property type="evidence" value="ECO:0007669"/>
    <property type="project" value="UniProtKB-KW"/>
</dbReference>
<evidence type="ECO:0000256" key="3">
    <source>
        <dbReference type="ARBA" id="ARBA00022722"/>
    </source>
</evidence>
<keyword evidence="4" id="KW-0255">Endonuclease</keyword>
<dbReference type="InterPro" id="IPR012337">
    <property type="entry name" value="RNaseH-like_sf"/>
</dbReference>
<keyword evidence="6" id="KW-0695">RNA-directed DNA polymerase</keyword>
<name>A0A0V1KK90_9BILA</name>
<accession>A0A0V1KK90</accession>
<comment type="caution">
    <text evidence="8">The sequence shown here is derived from an EMBL/GenBank/DDBJ whole genome shotgun (WGS) entry which is preliminary data.</text>
</comment>
<dbReference type="PANTHER" id="PTHR41694">
    <property type="entry name" value="ENDOGENOUS RETROVIRUS GROUP K MEMBER POL PROTEIN"/>
    <property type="match status" value="1"/>
</dbReference>
<keyword evidence="5" id="KW-0378">Hydrolase</keyword>
<evidence type="ECO:0000256" key="5">
    <source>
        <dbReference type="ARBA" id="ARBA00022801"/>
    </source>
</evidence>
<dbReference type="GO" id="GO:0003964">
    <property type="term" value="F:RNA-directed DNA polymerase activity"/>
    <property type="evidence" value="ECO:0007669"/>
    <property type="project" value="UniProtKB-KW"/>
</dbReference>
<dbReference type="Gene3D" id="3.30.420.10">
    <property type="entry name" value="Ribonuclease H-like superfamily/Ribonuclease H"/>
    <property type="match status" value="1"/>
</dbReference>
<feature type="domain" description="Integrase catalytic" evidence="7">
    <location>
        <begin position="69"/>
        <end position="188"/>
    </location>
</feature>
<keyword evidence="9" id="KW-1185">Reference proteome</keyword>
<evidence type="ECO:0000259" key="7">
    <source>
        <dbReference type="PROSITE" id="PS50994"/>
    </source>
</evidence>
<dbReference type="Proteomes" id="UP000054721">
    <property type="component" value="Unassembled WGS sequence"/>
</dbReference>
<gene>
    <name evidence="8" type="primary">pol</name>
    <name evidence="8" type="ORF">T02_735</name>
</gene>
<organism evidence="8 9">
    <name type="scientific">Trichinella nativa</name>
    <dbReference type="NCBI Taxonomy" id="6335"/>
    <lineage>
        <taxon>Eukaryota</taxon>
        <taxon>Metazoa</taxon>
        <taxon>Ecdysozoa</taxon>
        <taxon>Nematoda</taxon>
        <taxon>Enoplea</taxon>
        <taxon>Dorylaimia</taxon>
        <taxon>Trichinellida</taxon>
        <taxon>Trichinellidae</taxon>
        <taxon>Trichinella</taxon>
    </lineage>
</organism>
<dbReference type="AlphaFoldDB" id="A0A0V1KK90"/>
<protein>
    <recommendedName>
        <fullName evidence="7">Integrase catalytic domain-containing protein</fullName>
    </recommendedName>
</protein>
<dbReference type="GO" id="GO:0015074">
    <property type="term" value="P:DNA integration"/>
    <property type="evidence" value="ECO:0007669"/>
    <property type="project" value="InterPro"/>
</dbReference>
<evidence type="ECO:0000256" key="2">
    <source>
        <dbReference type="ARBA" id="ARBA00022695"/>
    </source>
</evidence>
<keyword evidence="3" id="KW-0540">Nuclease</keyword>
<sequence>MVHTRRKIIPPRKQAKDLLGQMHRWTQLGDKELIQAVKGSKVLGQREQCTVCQQVNAYVAKGKQGRRPRGERPGVYWEVNFTEVKPGKYGYKYLLVFVDTFSGWVEAFPTKQETATMVAKKILEEIFQRFRVPKVIGSDNGPAFVSKVSQGLAETLGTNWKLHCAYCPQSSGQVERINRTLKETLTKLSLETGADWVILYGTPTPLTLALDPPRVTFQADKDLMARLQAFQISHQELWPKLSALYNAGTPEVPHEYQVGDWVYVKRHHAENLEAKWRGLFLVLLTTLTSIKVDGVTAWVHIRPAPVPDANWIAAKHPSNPLLQGQRNLEMAMVYLPVLSLSSPHNPTGVTWQVLSATRDVTWSTTEEHPHCIWWLDLVFDLCDLAVGLDPWGVHWEGLPKCGGCGICKSELCLRIGLGGWGLE</sequence>
<dbReference type="STRING" id="6335.A0A0V1KK90"/>
<dbReference type="PROSITE" id="PS50994">
    <property type="entry name" value="INTEGRASE"/>
    <property type="match status" value="1"/>
</dbReference>
<dbReference type="InterPro" id="IPR001584">
    <property type="entry name" value="Integrase_cat-core"/>
</dbReference>
<dbReference type="EMBL" id="JYDW01000640">
    <property type="protein sequence ID" value="KRZ47632.1"/>
    <property type="molecule type" value="Genomic_DNA"/>
</dbReference>